<comment type="caution">
    <text evidence="1">The sequence shown here is derived from an EMBL/GenBank/DDBJ whole genome shotgun (WGS) entry which is preliminary data.</text>
</comment>
<evidence type="ECO:0000313" key="2">
    <source>
        <dbReference type="Proteomes" id="UP001303046"/>
    </source>
</evidence>
<evidence type="ECO:0000313" key="1">
    <source>
        <dbReference type="EMBL" id="KAK6758248.1"/>
    </source>
</evidence>
<dbReference type="EMBL" id="JAVFWL010000005">
    <property type="protein sequence ID" value="KAK6758248.1"/>
    <property type="molecule type" value="Genomic_DNA"/>
</dbReference>
<sequence length="213" mass="24097">MVFRGLRLTVLLHSKDLVTPFLMKMLGQMQVLSTNLKCEKQRDGKYLYEYSVQVHPQEEDEDLAALLHSESHSTMGISTNSDYTTSLDYSTFSTNAKDSSLSRSIYSNGECIYMVEVRFILFHHNMNGRAQLRIKDEFPCSATVREVIDHFRIETDGVHRGVFAPRLAYALGRSNRGTYPLLDCDLDKSLAELCGSDIDANTITIIADVTRSQ</sequence>
<reference evidence="1 2" key="1">
    <citation type="submission" date="2023-08" db="EMBL/GenBank/DDBJ databases">
        <title>A Necator americanus chromosomal reference genome.</title>
        <authorList>
            <person name="Ilik V."/>
            <person name="Petrzelkova K.J."/>
            <person name="Pardy F."/>
            <person name="Fuh T."/>
            <person name="Niatou-Singa F.S."/>
            <person name="Gouil Q."/>
            <person name="Baker L."/>
            <person name="Ritchie M.E."/>
            <person name="Jex A.R."/>
            <person name="Gazzola D."/>
            <person name="Li H."/>
            <person name="Toshio Fujiwara R."/>
            <person name="Zhan B."/>
            <person name="Aroian R.V."/>
            <person name="Pafco B."/>
            <person name="Schwarz E.M."/>
        </authorList>
    </citation>
    <scope>NUCLEOTIDE SEQUENCE [LARGE SCALE GENOMIC DNA]</scope>
    <source>
        <strain evidence="1 2">Aroian</strain>
        <tissue evidence="1">Whole animal</tissue>
    </source>
</reference>
<dbReference type="Proteomes" id="UP001303046">
    <property type="component" value="Unassembled WGS sequence"/>
</dbReference>
<protein>
    <submittedName>
        <fullName evidence="1">Uncharacterized protein</fullName>
    </submittedName>
</protein>
<keyword evidence="2" id="KW-1185">Reference proteome</keyword>
<organism evidence="1 2">
    <name type="scientific">Necator americanus</name>
    <name type="common">Human hookworm</name>
    <dbReference type="NCBI Taxonomy" id="51031"/>
    <lineage>
        <taxon>Eukaryota</taxon>
        <taxon>Metazoa</taxon>
        <taxon>Ecdysozoa</taxon>
        <taxon>Nematoda</taxon>
        <taxon>Chromadorea</taxon>
        <taxon>Rhabditida</taxon>
        <taxon>Rhabditina</taxon>
        <taxon>Rhabditomorpha</taxon>
        <taxon>Strongyloidea</taxon>
        <taxon>Ancylostomatidae</taxon>
        <taxon>Bunostominae</taxon>
        <taxon>Necator</taxon>
    </lineage>
</organism>
<proteinExistence type="predicted"/>
<gene>
    <name evidence="1" type="primary">Necator_chrV.g20623</name>
    <name evidence="1" type="ORF">RB195_015830</name>
</gene>
<dbReference type="Pfam" id="PF04370">
    <property type="entry name" value="DUF508"/>
    <property type="match status" value="1"/>
</dbReference>
<dbReference type="InterPro" id="IPR007465">
    <property type="entry name" value="DUF508"/>
</dbReference>
<accession>A0ABR1E6J2</accession>
<name>A0ABR1E6J2_NECAM</name>